<evidence type="ECO:0000256" key="6">
    <source>
        <dbReference type="ARBA" id="ARBA00023015"/>
    </source>
</evidence>
<reference evidence="12" key="1">
    <citation type="submission" date="2025-08" db="UniProtKB">
        <authorList>
            <consortium name="RefSeq"/>
        </authorList>
    </citation>
    <scope>IDENTIFICATION</scope>
    <source>
        <tissue evidence="12">Silk gland</tissue>
    </source>
</reference>
<organism evidence="11 12">
    <name type="scientific">Bombyx mandarina</name>
    <name type="common">Wild silk moth</name>
    <name type="synonym">Wild silkworm</name>
    <dbReference type="NCBI Taxonomy" id="7092"/>
    <lineage>
        <taxon>Eukaryota</taxon>
        <taxon>Metazoa</taxon>
        <taxon>Ecdysozoa</taxon>
        <taxon>Arthropoda</taxon>
        <taxon>Hexapoda</taxon>
        <taxon>Insecta</taxon>
        <taxon>Pterygota</taxon>
        <taxon>Neoptera</taxon>
        <taxon>Endopterygota</taxon>
        <taxon>Lepidoptera</taxon>
        <taxon>Glossata</taxon>
        <taxon>Ditrysia</taxon>
        <taxon>Bombycoidea</taxon>
        <taxon>Bombycidae</taxon>
        <taxon>Bombycinae</taxon>
        <taxon>Bombyx</taxon>
    </lineage>
</organism>
<evidence type="ECO:0000256" key="1">
    <source>
        <dbReference type="ARBA" id="ARBA00004123"/>
    </source>
</evidence>
<evidence type="ECO:0000256" key="4">
    <source>
        <dbReference type="ARBA" id="ARBA00022771"/>
    </source>
</evidence>
<dbReference type="InterPro" id="IPR013087">
    <property type="entry name" value="Znf_C2H2_type"/>
</dbReference>
<keyword evidence="6" id="KW-0805">Transcription regulation</keyword>
<dbReference type="Pfam" id="PF00096">
    <property type="entry name" value="zf-C2H2"/>
    <property type="match status" value="3"/>
</dbReference>
<feature type="domain" description="C2H2-type" evidence="10">
    <location>
        <begin position="125"/>
        <end position="153"/>
    </location>
</feature>
<dbReference type="Proteomes" id="UP000504629">
    <property type="component" value="Unplaced"/>
</dbReference>
<evidence type="ECO:0000256" key="9">
    <source>
        <dbReference type="PROSITE-ProRule" id="PRU00042"/>
    </source>
</evidence>
<feature type="domain" description="C2H2-type" evidence="10">
    <location>
        <begin position="154"/>
        <end position="182"/>
    </location>
</feature>
<feature type="domain" description="C2H2-type" evidence="10">
    <location>
        <begin position="297"/>
        <end position="324"/>
    </location>
</feature>
<dbReference type="PROSITE" id="PS00028">
    <property type="entry name" value="ZINC_FINGER_C2H2_1"/>
    <property type="match status" value="9"/>
</dbReference>
<gene>
    <name evidence="12" type="primary">LOC114251256</name>
</gene>
<keyword evidence="4 9" id="KW-0863">Zinc-finger</keyword>
<feature type="domain" description="C2H2-type" evidence="10">
    <location>
        <begin position="182"/>
        <end position="210"/>
    </location>
</feature>
<sequence>MSELRRKHELSNLLTVVIENSRAIPFRWFANKFTCFFCRSRFDESSQLKVHMAEEHEDAKVTKILRSLLGSCRLKLDVSDVSCKLCPKRIEGFENFLEHATTVHKLTFNKEMRRGVLTFKLSDVMNCEECGAKFKFFGTFLKHTLKYHSSSSSFLCEICGQGFVAKKHVDYHVKTVHNDGQIDCPKCDKTFASKKAMKYHDEVAHRNPELKCTKCHEVFTSKYTRNRHLAIVHDVKTLQFRCDQCPQVFIKHGCLVEHKSRVHLKEKTVTCQVCGLKLFNDRALQLHMVKHSDARPFECEFCKKTFQRKTTLKMHRRIHTNDKRCVCKECGKAFVQTASLKLHLRVHHPGAEGR</sequence>
<feature type="domain" description="C2H2-type" evidence="10">
    <location>
        <begin position="325"/>
        <end position="353"/>
    </location>
</feature>
<evidence type="ECO:0000256" key="7">
    <source>
        <dbReference type="ARBA" id="ARBA00023163"/>
    </source>
</evidence>
<comment type="subcellular location">
    <subcellularLocation>
        <location evidence="1">Nucleus</location>
    </subcellularLocation>
</comment>
<keyword evidence="11" id="KW-1185">Reference proteome</keyword>
<dbReference type="GO" id="GO:0005634">
    <property type="term" value="C:nucleus"/>
    <property type="evidence" value="ECO:0007669"/>
    <property type="project" value="UniProtKB-SubCell"/>
</dbReference>
<accession>A0A6J2KK00</accession>
<dbReference type="RefSeq" id="XP_028041267.1">
    <property type="nucleotide sequence ID" value="XM_028185466.1"/>
</dbReference>
<evidence type="ECO:0000313" key="11">
    <source>
        <dbReference type="Proteomes" id="UP000504629"/>
    </source>
</evidence>
<feature type="domain" description="C2H2-type" evidence="10">
    <location>
        <begin position="240"/>
        <end position="268"/>
    </location>
</feature>
<keyword evidence="7" id="KW-0804">Transcription</keyword>
<keyword evidence="2" id="KW-0479">Metal-binding</keyword>
<dbReference type="SMART" id="SM00355">
    <property type="entry name" value="ZnF_C2H2"/>
    <property type="match status" value="10"/>
</dbReference>
<evidence type="ECO:0000313" key="12">
    <source>
        <dbReference type="RefSeq" id="XP_028041267.1"/>
    </source>
</evidence>
<dbReference type="KEGG" id="bman:114251256"/>
<evidence type="ECO:0000256" key="5">
    <source>
        <dbReference type="ARBA" id="ARBA00022833"/>
    </source>
</evidence>
<dbReference type="PANTHER" id="PTHR24379:SF127">
    <property type="entry name" value="BLOODY FINGERS-RELATED"/>
    <property type="match status" value="1"/>
</dbReference>
<dbReference type="GeneID" id="114251256"/>
<keyword evidence="5" id="KW-0862">Zinc</keyword>
<dbReference type="SUPFAM" id="SSF57667">
    <property type="entry name" value="beta-beta-alpha zinc fingers"/>
    <property type="match status" value="3"/>
</dbReference>
<dbReference type="PROSITE" id="PS50157">
    <property type="entry name" value="ZINC_FINGER_C2H2_2"/>
    <property type="match status" value="8"/>
</dbReference>
<keyword evidence="8" id="KW-0539">Nucleus</keyword>
<feature type="domain" description="C2H2-type" evidence="10">
    <location>
        <begin position="269"/>
        <end position="296"/>
    </location>
</feature>
<evidence type="ECO:0000256" key="8">
    <source>
        <dbReference type="ARBA" id="ARBA00023242"/>
    </source>
</evidence>
<dbReference type="FunFam" id="3.30.160.60:FF:000012">
    <property type="entry name" value="RB-associated KRAB zinc finger protein-like"/>
    <property type="match status" value="1"/>
</dbReference>
<dbReference type="InterPro" id="IPR036236">
    <property type="entry name" value="Znf_C2H2_sf"/>
</dbReference>
<dbReference type="PANTHER" id="PTHR24379">
    <property type="entry name" value="KRAB AND ZINC FINGER DOMAIN-CONTAINING"/>
    <property type="match status" value="1"/>
</dbReference>
<proteinExistence type="predicted"/>
<evidence type="ECO:0000256" key="2">
    <source>
        <dbReference type="ARBA" id="ARBA00022723"/>
    </source>
</evidence>
<evidence type="ECO:0000256" key="3">
    <source>
        <dbReference type="ARBA" id="ARBA00022737"/>
    </source>
</evidence>
<name>A0A6J2KK00_BOMMA</name>
<evidence type="ECO:0000259" key="10">
    <source>
        <dbReference type="PROSITE" id="PS50157"/>
    </source>
</evidence>
<dbReference type="AlphaFoldDB" id="A0A6J2KK00"/>
<protein>
    <submittedName>
        <fullName evidence="12">Oocyte zinc finger protein XlCOF26-like</fullName>
    </submittedName>
</protein>
<feature type="domain" description="C2H2-type" evidence="10">
    <location>
        <begin position="33"/>
        <end position="61"/>
    </location>
</feature>
<keyword evidence="3" id="KW-0677">Repeat</keyword>
<dbReference type="Gene3D" id="3.30.160.60">
    <property type="entry name" value="Classic Zinc Finger"/>
    <property type="match status" value="6"/>
</dbReference>
<dbReference type="OrthoDB" id="4748970at2759"/>
<dbReference type="FunFam" id="3.30.160.60:FF:000446">
    <property type="entry name" value="Zinc finger protein"/>
    <property type="match status" value="1"/>
</dbReference>
<dbReference type="GO" id="GO:0008270">
    <property type="term" value="F:zinc ion binding"/>
    <property type="evidence" value="ECO:0007669"/>
    <property type="project" value="UniProtKB-KW"/>
</dbReference>